<feature type="compositionally biased region" description="Basic residues" evidence="1">
    <location>
        <begin position="62"/>
        <end position="73"/>
    </location>
</feature>
<evidence type="ECO:0000313" key="3">
    <source>
        <dbReference type="Proteomes" id="UP000594638"/>
    </source>
</evidence>
<evidence type="ECO:0000256" key="1">
    <source>
        <dbReference type="SAM" id="MobiDB-lite"/>
    </source>
</evidence>
<dbReference type="AlphaFoldDB" id="A0A8S0R807"/>
<proteinExistence type="predicted"/>
<dbReference type="OrthoDB" id="1292523at2759"/>
<reference evidence="2 3" key="1">
    <citation type="submission" date="2019-12" db="EMBL/GenBank/DDBJ databases">
        <authorList>
            <person name="Alioto T."/>
            <person name="Alioto T."/>
            <person name="Gomez Garrido J."/>
        </authorList>
    </citation>
    <scope>NUCLEOTIDE SEQUENCE [LARGE SCALE GENOMIC DNA]</scope>
</reference>
<dbReference type="Gramene" id="OE9A102997T1">
    <property type="protein sequence ID" value="OE9A102997C1"/>
    <property type="gene ID" value="OE9A102997"/>
</dbReference>
<name>A0A8S0R807_OLEEU</name>
<accession>A0A8S0R807</accession>
<comment type="caution">
    <text evidence="2">The sequence shown here is derived from an EMBL/GenBank/DDBJ whole genome shotgun (WGS) entry which is preliminary data.</text>
</comment>
<dbReference type="EMBL" id="CACTIH010002174">
    <property type="protein sequence ID" value="CAA2974446.1"/>
    <property type="molecule type" value="Genomic_DNA"/>
</dbReference>
<dbReference type="Proteomes" id="UP000594638">
    <property type="component" value="Unassembled WGS sequence"/>
</dbReference>
<organism evidence="2 3">
    <name type="scientific">Olea europaea subsp. europaea</name>
    <dbReference type="NCBI Taxonomy" id="158383"/>
    <lineage>
        <taxon>Eukaryota</taxon>
        <taxon>Viridiplantae</taxon>
        <taxon>Streptophyta</taxon>
        <taxon>Embryophyta</taxon>
        <taxon>Tracheophyta</taxon>
        <taxon>Spermatophyta</taxon>
        <taxon>Magnoliopsida</taxon>
        <taxon>eudicotyledons</taxon>
        <taxon>Gunneridae</taxon>
        <taxon>Pentapetalae</taxon>
        <taxon>asterids</taxon>
        <taxon>lamiids</taxon>
        <taxon>Lamiales</taxon>
        <taxon>Oleaceae</taxon>
        <taxon>Oleeae</taxon>
        <taxon>Olea</taxon>
    </lineage>
</organism>
<protein>
    <submittedName>
        <fullName evidence="2">Uncharacterized protein</fullName>
    </submittedName>
</protein>
<keyword evidence="3" id="KW-1185">Reference proteome</keyword>
<sequence length="133" mass="15294">MPALAAISEIGDQPYRYCSHYNTKEAYAATYATDIFSWGDSENWSMVNNGPRSPIRPPISRRPPRRPKNSRMRTRLQCLNPSTCERCGGKGHNKRTSRQPFPLCHVRKQKRGDSIKSLIRMCFARDMGDMDIM</sequence>
<feature type="region of interest" description="Disordered" evidence="1">
    <location>
        <begin position="48"/>
        <end position="73"/>
    </location>
</feature>
<gene>
    <name evidence="2" type="ORF">OLEA9_A102997</name>
</gene>
<evidence type="ECO:0000313" key="2">
    <source>
        <dbReference type="EMBL" id="CAA2974446.1"/>
    </source>
</evidence>